<dbReference type="eggNOG" id="COG3679">
    <property type="taxonomic scope" value="Bacteria"/>
</dbReference>
<dbReference type="PATRIC" id="fig|1235802.3.peg.893"/>
<dbReference type="Gene3D" id="1.20.1500.10">
    <property type="entry name" value="YheA/YmcA-like"/>
    <property type="match status" value="1"/>
</dbReference>
<evidence type="ECO:0008006" key="3">
    <source>
        <dbReference type="Google" id="ProtNLM"/>
    </source>
</evidence>
<reference evidence="1 2" key="1">
    <citation type="journal article" date="2014" name="Genome Announc.">
        <title>Draft genome sequences of the altered schaedler flora, a defined bacterial community from gnotobiotic mice.</title>
        <authorList>
            <person name="Wannemuehler M.J."/>
            <person name="Overstreet A.M."/>
            <person name="Ward D.V."/>
            <person name="Phillips G.J."/>
        </authorList>
    </citation>
    <scope>NUCLEOTIDE SEQUENCE [LARGE SCALE GENOMIC DNA]</scope>
    <source>
        <strain evidence="1 2">ASF492</strain>
    </source>
</reference>
<dbReference type="Pfam" id="PF06133">
    <property type="entry name" value="Com_YlbF"/>
    <property type="match status" value="1"/>
</dbReference>
<evidence type="ECO:0000313" key="2">
    <source>
        <dbReference type="Proteomes" id="UP000012589"/>
    </source>
</evidence>
<dbReference type="STRING" id="1235802.C823_00832"/>
<dbReference type="InterPro" id="IPR010368">
    <property type="entry name" value="Com_YlbF"/>
</dbReference>
<keyword evidence="2" id="KW-1185">Reference proteome</keyword>
<dbReference type="OrthoDB" id="1766338at2"/>
<dbReference type="HOGENOM" id="CLU_140243_4_0_9"/>
<accession>N2BI27</accession>
<proteinExistence type="predicted"/>
<dbReference type="InterPro" id="IPR023378">
    <property type="entry name" value="YheA/YmcA-like_dom_sf"/>
</dbReference>
<dbReference type="SUPFAM" id="SSF158622">
    <property type="entry name" value="YheA/YmcA-like"/>
    <property type="match status" value="1"/>
</dbReference>
<dbReference type="EMBL" id="AQFT01000023">
    <property type="protein sequence ID" value="EMZ36464.1"/>
    <property type="molecule type" value="Genomic_DNA"/>
</dbReference>
<sequence length="114" mass="13701">MSQVNEALEGLIQAIWEGEEYKRYQEIRAKVHEQPELEQKIHAFRKKNYEVQNRANERVLYDQVDGLEREGIEFRKDPLVNEYLNAELGICRLFQRINWELVQNMDFDLGFVID</sequence>
<evidence type="ECO:0000313" key="1">
    <source>
        <dbReference type="EMBL" id="EMZ36464.1"/>
    </source>
</evidence>
<organism evidence="1 2">
    <name type="scientific">Eubacterium plexicaudatum ASF492</name>
    <dbReference type="NCBI Taxonomy" id="1235802"/>
    <lineage>
        <taxon>Bacteria</taxon>
        <taxon>Bacillati</taxon>
        <taxon>Bacillota</taxon>
        <taxon>Clostridia</taxon>
        <taxon>Eubacteriales</taxon>
        <taxon>Eubacteriaceae</taxon>
        <taxon>Eubacterium</taxon>
    </lineage>
</organism>
<comment type="caution">
    <text evidence="1">The sequence shown here is derived from an EMBL/GenBank/DDBJ whole genome shotgun (WGS) entry which is preliminary data.</text>
</comment>
<name>N2BI27_9FIRM</name>
<protein>
    <recommendedName>
        <fullName evidence="3">YlbF family regulator</fullName>
    </recommendedName>
</protein>
<dbReference type="Proteomes" id="UP000012589">
    <property type="component" value="Unassembled WGS sequence"/>
</dbReference>
<gene>
    <name evidence="1" type="ORF">C823_00832</name>
</gene>
<dbReference type="AlphaFoldDB" id="N2BI27"/>